<keyword evidence="2" id="KW-0969">Cilium</keyword>
<dbReference type="STRING" id="314256.OG2516_06776"/>
<evidence type="ECO:0000256" key="1">
    <source>
        <dbReference type="SAM" id="MobiDB-lite"/>
    </source>
</evidence>
<dbReference type="RefSeq" id="WP_007254881.1">
    <property type="nucleotide sequence ID" value="NZ_CH724107.1"/>
</dbReference>
<keyword evidence="2" id="KW-0282">Flagellum</keyword>
<dbReference type="HOGENOM" id="CLU_154516_0_0_5"/>
<reference evidence="2 3" key="1">
    <citation type="journal article" date="2010" name="J. Bacteriol.">
        <title>Genome sequences of Oceanicola granulosus HTCC2516(T) and Oceanicola batsensis HTCC2597(TDelta).</title>
        <authorList>
            <person name="Thrash J.C."/>
            <person name="Cho J.C."/>
            <person name="Vergin K.L."/>
            <person name="Giovannoni S.J."/>
        </authorList>
    </citation>
    <scope>NUCLEOTIDE SEQUENCE [LARGE SCALE GENOMIC DNA]</scope>
    <source>
        <strain evidence="3">ATCC BAA-861 / DSM 15982 / KCTC 12143 / HTCC2516</strain>
    </source>
</reference>
<accession>Q2CGH1</accession>
<evidence type="ECO:0000313" key="3">
    <source>
        <dbReference type="Proteomes" id="UP000003635"/>
    </source>
</evidence>
<sequence length="128" mass="13806">MSDSQTCGRIIRALSRLLEREIAALQAGRFALVHELAADKERLGAELEAAAAALTPTEQRALASDFATLGALITRDAELLERAARATGDVARELRRVRDRHSLRGLYGKSGETRGAPETPANRIDASL</sequence>
<dbReference type="AlphaFoldDB" id="Q2CGH1"/>
<evidence type="ECO:0000313" key="2">
    <source>
        <dbReference type="EMBL" id="EAR51747.1"/>
    </source>
</evidence>
<dbReference type="EMBL" id="AAOT01000009">
    <property type="protein sequence ID" value="EAR51747.1"/>
    <property type="molecule type" value="Genomic_DNA"/>
</dbReference>
<comment type="caution">
    <text evidence="2">The sequence shown here is derived from an EMBL/GenBank/DDBJ whole genome shotgun (WGS) entry which is preliminary data.</text>
</comment>
<proteinExistence type="predicted"/>
<gene>
    <name evidence="2" type="ORF">OG2516_06776</name>
</gene>
<name>Q2CGH1_OCEGH</name>
<dbReference type="eggNOG" id="ENOG50319IV">
    <property type="taxonomic scope" value="Bacteria"/>
</dbReference>
<keyword evidence="3" id="KW-1185">Reference proteome</keyword>
<organism evidence="2 3">
    <name type="scientific">Oceanicola granulosus (strain ATCC BAA-861 / DSM 15982 / KCTC 12143 / HTCC2516)</name>
    <dbReference type="NCBI Taxonomy" id="314256"/>
    <lineage>
        <taxon>Bacteria</taxon>
        <taxon>Pseudomonadati</taxon>
        <taxon>Pseudomonadota</taxon>
        <taxon>Alphaproteobacteria</taxon>
        <taxon>Rhodobacterales</taxon>
        <taxon>Roseobacteraceae</taxon>
        <taxon>Oceanicola</taxon>
    </lineage>
</organism>
<dbReference type="OrthoDB" id="7866198at2"/>
<feature type="region of interest" description="Disordered" evidence="1">
    <location>
        <begin position="105"/>
        <end position="128"/>
    </location>
</feature>
<keyword evidence="2" id="KW-0966">Cell projection</keyword>
<dbReference type="Proteomes" id="UP000003635">
    <property type="component" value="Unassembled WGS sequence"/>
</dbReference>
<protein>
    <submittedName>
        <fullName evidence="2">Flagellar P-ring protein</fullName>
    </submittedName>
</protein>